<keyword evidence="2" id="KW-0732">Signal</keyword>
<dbReference type="PATRIC" id="fig|1255043.3.peg.3021"/>
<dbReference type="AlphaFoldDB" id="L0E058"/>
<dbReference type="Proteomes" id="UP000010809">
    <property type="component" value="Chromosome"/>
</dbReference>
<organism evidence="3 4">
    <name type="scientific">Thioalkalivibrio nitratireducens (strain DSM 14787 / UNIQEM 213 / ALEN2)</name>
    <dbReference type="NCBI Taxonomy" id="1255043"/>
    <lineage>
        <taxon>Bacteria</taxon>
        <taxon>Pseudomonadati</taxon>
        <taxon>Pseudomonadota</taxon>
        <taxon>Gammaproteobacteria</taxon>
        <taxon>Chromatiales</taxon>
        <taxon>Ectothiorhodospiraceae</taxon>
        <taxon>Thioalkalivibrio</taxon>
    </lineage>
</organism>
<dbReference type="HOGENOM" id="CLU_818706_0_0_6"/>
<proteinExistence type="predicted"/>
<evidence type="ECO:0008006" key="5">
    <source>
        <dbReference type="Google" id="ProtNLM"/>
    </source>
</evidence>
<keyword evidence="4" id="KW-1185">Reference proteome</keyword>
<protein>
    <recommendedName>
        <fullName evidence="5">DUF481 domain-containing protein</fullName>
    </recommendedName>
</protein>
<feature type="compositionally biased region" description="Basic and acidic residues" evidence="1">
    <location>
        <begin position="47"/>
        <end position="57"/>
    </location>
</feature>
<feature type="chain" id="PRO_5003941208" description="DUF481 domain-containing protein" evidence="2">
    <location>
        <begin position="24"/>
        <end position="342"/>
    </location>
</feature>
<gene>
    <name evidence="3" type="ordered locus">TVNIR_2995</name>
</gene>
<dbReference type="EMBL" id="CP003989">
    <property type="protein sequence ID" value="AGA34632.1"/>
    <property type="molecule type" value="Genomic_DNA"/>
</dbReference>
<dbReference type="STRING" id="1255043.TVNIR_2995"/>
<dbReference type="RefSeq" id="WP_015259740.1">
    <property type="nucleotide sequence ID" value="NC_019902.2"/>
</dbReference>
<evidence type="ECO:0000313" key="4">
    <source>
        <dbReference type="Proteomes" id="UP000010809"/>
    </source>
</evidence>
<evidence type="ECO:0000256" key="1">
    <source>
        <dbReference type="SAM" id="MobiDB-lite"/>
    </source>
</evidence>
<sequence>MLSMQKWVLGMAIGLFLAAPVLGDTPDDDTDESAANSVEPMADSEVVEPRRAEGDGPRLEWLETTRRGVDTTANWLVRGVDGWFGDKPFDESGGEVSGSVYVRGLQREDEGFKARVRFRLDVTMPNVNERAFVFLGRDNEAELVTDQPDTFRRAQLLLPESRTDDSTFFAGIGYFLRDNVSLRAGVRGGYKLYSQARYQKDWWPTEQSRLEFTETIFLAVRDGLGSTTALDYGYAFADDFGFRWRNSATFSTETDGVAWATALGTLKTFPKQRELSLDVLANGETDYDVSVREYGVRGIYRRPVYRDWLLGEVILGYFWPREDDDPDRREAWALGLATEMRF</sequence>
<evidence type="ECO:0000256" key="2">
    <source>
        <dbReference type="SAM" id="SignalP"/>
    </source>
</evidence>
<name>L0E058_THIND</name>
<dbReference type="KEGG" id="tni:TVNIR_2995"/>
<feature type="region of interest" description="Disordered" evidence="1">
    <location>
        <begin position="26"/>
        <end position="57"/>
    </location>
</feature>
<dbReference type="OrthoDB" id="9342527at2"/>
<accession>L0E058</accession>
<reference evidence="3" key="1">
    <citation type="submission" date="2015-12" db="EMBL/GenBank/DDBJ databases">
        <authorList>
            <person name="Tikhonova T.V."/>
            <person name="Pavlov A.R."/>
            <person name="Beletsky A.V."/>
            <person name="Mardanov A.V."/>
            <person name="Sorokin D.Y."/>
            <person name="Ravin N.V."/>
            <person name="Popov V.O."/>
        </authorList>
    </citation>
    <scope>NUCLEOTIDE SEQUENCE</scope>
    <source>
        <strain evidence="3">DSM 14787</strain>
    </source>
</reference>
<dbReference type="eggNOG" id="ENOG502ZB7H">
    <property type="taxonomic scope" value="Bacteria"/>
</dbReference>
<feature type="signal peptide" evidence="2">
    <location>
        <begin position="1"/>
        <end position="23"/>
    </location>
</feature>
<evidence type="ECO:0000313" key="3">
    <source>
        <dbReference type="EMBL" id="AGA34632.1"/>
    </source>
</evidence>